<reference evidence="1" key="1">
    <citation type="submission" date="2023-01" db="EMBL/GenBank/DDBJ databases">
        <authorList>
            <person name="Piombo E."/>
        </authorList>
    </citation>
    <scope>NUCLEOTIDE SEQUENCE</scope>
</reference>
<sequence length="209" mass="24044">MDYCLKQWASTPSGTSIQYAYSLYSAGWTWVDGLAWSKGDASAQPVERSDKWRRFTWHWWIHFCGSRLRAWTILTMAEMVGRFADSHGRGGVEDETTAAVFCVGGHRYELQRARIPDDNINIWPTGQYDLNPSPVVDDQQLVSDYMEWWRSGELQYGYQMVVGRQEKLVRTSGEAVPRSEWALHVNRTHTATAMTRSRTLSSDLDPRSQ</sequence>
<keyword evidence="2" id="KW-1185">Reference proteome</keyword>
<organism evidence="1 2">
    <name type="scientific">Clonostachys chloroleuca</name>
    <dbReference type="NCBI Taxonomy" id="1926264"/>
    <lineage>
        <taxon>Eukaryota</taxon>
        <taxon>Fungi</taxon>
        <taxon>Dikarya</taxon>
        <taxon>Ascomycota</taxon>
        <taxon>Pezizomycotina</taxon>
        <taxon>Sordariomycetes</taxon>
        <taxon>Hypocreomycetidae</taxon>
        <taxon>Hypocreales</taxon>
        <taxon>Bionectriaceae</taxon>
        <taxon>Clonostachys</taxon>
    </lineage>
</organism>
<gene>
    <name evidence="1" type="ORF">CCHLO57077_00009078</name>
</gene>
<dbReference type="AlphaFoldDB" id="A0AA35Q8T7"/>
<dbReference type="EMBL" id="CABFNP030001282">
    <property type="protein sequence ID" value="CAI6096405.1"/>
    <property type="molecule type" value="Genomic_DNA"/>
</dbReference>
<protein>
    <submittedName>
        <fullName evidence="1">Uncharacterized protein</fullName>
    </submittedName>
</protein>
<name>A0AA35Q8T7_9HYPO</name>
<evidence type="ECO:0000313" key="2">
    <source>
        <dbReference type="Proteomes" id="UP001160390"/>
    </source>
</evidence>
<accession>A0AA35Q8T7</accession>
<evidence type="ECO:0000313" key="1">
    <source>
        <dbReference type="EMBL" id="CAI6096405.1"/>
    </source>
</evidence>
<proteinExistence type="predicted"/>
<dbReference type="Proteomes" id="UP001160390">
    <property type="component" value="Unassembled WGS sequence"/>
</dbReference>
<comment type="caution">
    <text evidence="1">The sequence shown here is derived from an EMBL/GenBank/DDBJ whole genome shotgun (WGS) entry which is preliminary data.</text>
</comment>